<keyword evidence="2" id="KW-1185">Reference proteome</keyword>
<reference evidence="1" key="1">
    <citation type="journal article" date="2019" name="Emerg. Microbes Infect.">
        <title>Comprehensive subspecies identification of 175 nontuberculous mycobacteria species based on 7547 genomic profiles.</title>
        <authorList>
            <person name="Matsumoto Y."/>
            <person name="Kinjo T."/>
            <person name="Motooka D."/>
            <person name="Nabeya D."/>
            <person name="Jung N."/>
            <person name="Uechi K."/>
            <person name="Horii T."/>
            <person name="Iida T."/>
            <person name="Fujita J."/>
            <person name="Nakamura S."/>
        </authorList>
    </citation>
    <scope>NUCLEOTIDE SEQUENCE [LARGE SCALE GENOMIC DNA]</scope>
    <source>
        <strain evidence="1">JCM 13671</strain>
    </source>
</reference>
<dbReference type="Pfam" id="PF26520">
    <property type="entry name" value="MftB_chaperone"/>
    <property type="match status" value="1"/>
</dbReference>
<dbReference type="NCBIfam" id="TIGR03967">
    <property type="entry name" value="mycofact_MftB"/>
    <property type="match status" value="1"/>
</dbReference>
<accession>A0A7I7Y0P7</accession>
<organism evidence="1 2">
    <name type="scientific">Mycolicibacterium confluentis</name>
    <dbReference type="NCBI Taxonomy" id="28047"/>
    <lineage>
        <taxon>Bacteria</taxon>
        <taxon>Bacillati</taxon>
        <taxon>Actinomycetota</taxon>
        <taxon>Actinomycetes</taxon>
        <taxon>Mycobacteriales</taxon>
        <taxon>Mycobacteriaceae</taxon>
        <taxon>Mycolicibacterium</taxon>
    </lineage>
</organism>
<protein>
    <submittedName>
        <fullName evidence="1">Putative mycofactocin system protein MftB</fullName>
    </submittedName>
</protein>
<dbReference type="EMBL" id="AP022612">
    <property type="protein sequence ID" value="BBZ35215.1"/>
    <property type="molecule type" value="Genomic_DNA"/>
</dbReference>
<reference evidence="1" key="2">
    <citation type="submission" date="2020-02" db="EMBL/GenBank/DDBJ databases">
        <authorList>
            <person name="Matsumoto Y."/>
            <person name="Motooka D."/>
            <person name="Nakamura S."/>
        </authorList>
    </citation>
    <scope>NUCLEOTIDE SEQUENCE</scope>
    <source>
        <strain evidence="1">JCM 13671</strain>
    </source>
</reference>
<sequence length="110" mass="12238">MTNSPAAIADGIDRASRFDADRGWRLHPQVAVRPEPFGALLYHFGTRKLSFLKNRTVLELVQSLDTHPDVRSACRAVGIDDSAQQPYLHALAVLAESKMLEPQPKTSEDR</sequence>
<evidence type="ECO:0000313" key="1">
    <source>
        <dbReference type="EMBL" id="BBZ35215.1"/>
    </source>
</evidence>
<name>A0A7I7Y0P7_9MYCO</name>
<evidence type="ECO:0000313" key="2">
    <source>
        <dbReference type="Proteomes" id="UP000466931"/>
    </source>
</evidence>
<dbReference type="OrthoDB" id="3784885at2"/>
<proteinExistence type="predicted"/>
<dbReference type="RefSeq" id="WP_085149663.1">
    <property type="nucleotide sequence ID" value="NZ_AP022612.1"/>
</dbReference>
<dbReference type="InterPro" id="IPR023850">
    <property type="entry name" value="MftB"/>
</dbReference>
<gene>
    <name evidence="1" type="primary">mftB</name>
    <name evidence="1" type="ORF">MCNF_38200</name>
</gene>
<dbReference type="Proteomes" id="UP000466931">
    <property type="component" value="Chromosome"/>
</dbReference>
<dbReference type="AlphaFoldDB" id="A0A7I7Y0P7"/>